<reference evidence="2" key="1">
    <citation type="submission" date="2018-05" db="EMBL/GenBank/DDBJ databases">
        <authorList>
            <person name="Feng T."/>
        </authorList>
    </citation>
    <scope>NUCLEOTIDE SEQUENCE [LARGE SCALE GENOMIC DNA]</scope>
    <source>
        <strain evidence="2">S27</strain>
    </source>
</reference>
<dbReference type="RefSeq" id="WP_115100118.1">
    <property type="nucleotide sequence ID" value="NZ_QHKS01000004.1"/>
</dbReference>
<sequence>MNIFKIARDECFVNSAHIEDCDDKALLSLAIQFVLRVFSAWRALTPTLILIFIVSVDEFSVVVKFHAKRPTKQWLSESMEGYEDPTMSVESSEDLTLAFAALRGR</sequence>
<evidence type="ECO:0000313" key="2">
    <source>
        <dbReference type="Proteomes" id="UP000254875"/>
    </source>
</evidence>
<comment type="caution">
    <text evidence="1">The sequence shown here is derived from an EMBL/GenBank/DDBJ whole genome shotgun (WGS) entry which is preliminary data.</text>
</comment>
<proteinExistence type="predicted"/>
<organism evidence="1 2">
    <name type="scientific">Paraburkholderia lacunae</name>
    <dbReference type="NCBI Taxonomy" id="2211104"/>
    <lineage>
        <taxon>Bacteria</taxon>
        <taxon>Pseudomonadati</taxon>
        <taxon>Pseudomonadota</taxon>
        <taxon>Betaproteobacteria</taxon>
        <taxon>Burkholderiales</taxon>
        <taxon>Burkholderiaceae</taxon>
        <taxon>Paraburkholderia</taxon>
    </lineage>
</organism>
<name>A0A370NCU3_9BURK</name>
<evidence type="ECO:0000313" key="1">
    <source>
        <dbReference type="EMBL" id="RDK03358.1"/>
    </source>
</evidence>
<dbReference type="EMBL" id="QHKS01000004">
    <property type="protein sequence ID" value="RDK03358.1"/>
    <property type="molecule type" value="Genomic_DNA"/>
</dbReference>
<accession>A0A370NCU3</accession>
<protein>
    <submittedName>
        <fullName evidence="1">Uncharacterized protein</fullName>
    </submittedName>
</protein>
<dbReference type="OrthoDB" id="1075158at2"/>
<dbReference type="AlphaFoldDB" id="A0A370NCU3"/>
<dbReference type="Proteomes" id="UP000254875">
    <property type="component" value="Unassembled WGS sequence"/>
</dbReference>
<keyword evidence="2" id="KW-1185">Reference proteome</keyword>
<gene>
    <name evidence="1" type="ORF">DLM46_07440</name>
</gene>